<feature type="compositionally biased region" description="Basic residues" evidence="1">
    <location>
        <begin position="111"/>
        <end position="122"/>
    </location>
</feature>
<feature type="non-terminal residue" evidence="3">
    <location>
        <position position="122"/>
    </location>
</feature>
<feature type="transmembrane region" description="Helical" evidence="2">
    <location>
        <begin position="12"/>
        <end position="34"/>
    </location>
</feature>
<comment type="caution">
    <text evidence="3">The sequence shown here is derived from an EMBL/GenBank/DDBJ whole genome shotgun (WGS) entry which is preliminary data.</text>
</comment>
<protein>
    <submittedName>
        <fullName evidence="3">Uncharacterized protein</fullName>
    </submittedName>
</protein>
<keyword evidence="4" id="KW-1185">Reference proteome</keyword>
<sequence>FRSLNSLTHSLYLPPFSNLVFITLHPLTFALYLLMSRRFRLALRNFFPWFRMNELNSCPHPNSSRNHNPVKHHSIPFNRSSSPLCGECVRVKLLVANAVGQSGEGSERRQIHSRKQRDHRLK</sequence>
<evidence type="ECO:0000313" key="4">
    <source>
        <dbReference type="Proteomes" id="UP001432322"/>
    </source>
</evidence>
<evidence type="ECO:0000256" key="1">
    <source>
        <dbReference type="SAM" id="MobiDB-lite"/>
    </source>
</evidence>
<feature type="region of interest" description="Disordered" evidence="1">
    <location>
        <begin position="100"/>
        <end position="122"/>
    </location>
</feature>
<keyword evidence="2" id="KW-0812">Transmembrane</keyword>
<keyword evidence="2" id="KW-1133">Transmembrane helix</keyword>
<proteinExistence type="predicted"/>
<accession>A0AAV5VV03</accession>
<reference evidence="3" key="1">
    <citation type="submission" date="2023-10" db="EMBL/GenBank/DDBJ databases">
        <title>Genome assembly of Pristionchus species.</title>
        <authorList>
            <person name="Yoshida K."/>
            <person name="Sommer R.J."/>
        </authorList>
    </citation>
    <scope>NUCLEOTIDE SEQUENCE</scope>
    <source>
        <strain evidence="3">RS5133</strain>
    </source>
</reference>
<organism evidence="3 4">
    <name type="scientific">Pristionchus fissidentatus</name>
    <dbReference type="NCBI Taxonomy" id="1538716"/>
    <lineage>
        <taxon>Eukaryota</taxon>
        <taxon>Metazoa</taxon>
        <taxon>Ecdysozoa</taxon>
        <taxon>Nematoda</taxon>
        <taxon>Chromadorea</taxon>
        <taxon>Rhabditida</taxon>
        <taxon>Rhabditina</taxon>
        <taxon>Diplogasteromorpha</taxon>
        <taxon>Diplogasteroidea</taxon>
        <taxon>Neodiplogasteridae</taxon>
        <taxon>Pristionchus</taxon>
    </lineage>
</organism>
<name>A0AAV5VV03_9BILA</name>
<keyword evidence="2" id="KW-0472">Membrane</keyword>
<dbReference type="EMBL" id="BTSY01000004">
    <property type="protein sequence ID" value="GMT23566.1"/>
    <property type="molecule type" value="Genomic_DNA"/>
</dbReference>
<gene>
    <name evidence="3" type="ORF">PFISCL1PPCAC_14863</name>
</gene>
<dbReference type="Proteomes" id="UP001432322">
    <property type="component" value="Unassembled WGS sequence"/>
</dbReference>
<evidence type="ECO:0000256" key="2">
    <source>
        <dbReference type="SAM" id="Phobius"/>
    </source>
</evidence>
<feature type="non-terminal residue" evidence="3">
    <location>
        <position position="1"/>
    </location>
</feature>
<dbReference type="AlphaFoldDB" id="A0AAV5VV03"/>
<evidence type="ECO:0000313" key="3">
    <source>
        <dbReference type="EMBL" id="GMT23566.1"/>
    </source>
</evidence>